<gene>
    <name evidence="2" type="ORF">MB27_36390</name>
</gene>
<keyword evidence="3" id="KW-1185">Reference proteome</keyword>
<sequence length="260" mass="27791">MDERAKHFRRLKRLRGSARRWSVLGGGLTAAATVLTPYAGIGLADAAWAAAAGGSAVLAWWRWSDHREMAATPAPPPSLPEDRLTKALERFPTGQAMVREVRRQRNRYALRGSAIADAWDRLERASTAMAGLAGRLTGSGETALLEAATAERWLRDLGQRVASVEKAMPLGPAGRREPLAESHAGLTEQFIDGVQAYEDLVVAAASYVAEDGHPVADVRHPGHTSLLDATDQLRGLAEALAELRASEIRVPPQSPSAAAG</sequence>
<dbReference type="InterPro" id="IPR057952">
    <property type="entry name" value="Rv2743c-like"/>
</dbReference>
<evidence type="ECO:0000313" key="3">
    <source>
        <dbReference type="Proteomes" id="UP000054537"/>
    </source>
</evidence>
<proteinExistence type="predicted"/>
<dbReference type="Pfam" id="PF25587">
    <property type="entry name" value="Rv2743c"/>
    <property type="match status" value="1"/>
</dbReference>
<protein>
    <submittedName>
        <fullName evidence="2">Uncharacterized protein</fullName>
    </submittedName>
</protein>
<keyword evidence="1" id="KW-0812">Transmembrane</keyword>
<comment type="caution">
    <text evidence="2">The sequence shown here is derived from an EMBL/GenBank/DDBJ whole genome shotgun (WGS) entry which is preliminary data.</text>
</comment>
<evidence type="ECO:0000313" key="2">
    <source>
        <dbReference type="EMBL" id="KHD73115.1"/>
    </source>
</evidence>
<keyword evidence="1" id="KW-0472">Membrane</keyword>
<evidence type="ECO:0000256" key="1">
    <source>
        <dbReference type="SAM" id="Phobius"/>
    </source>
</evidence>
<dbReference type="eggNOG" id="ENOG5033N0M">
    <property type="taxonomic scope" value="Bacteria"/>
</dbReference>
<dbReference type="STRING" id="1869.MB27_36390"/>
<reference evidence="2 3" key="1">
    <citation type="submission" date="2014-10" db="EMBL/GenBank/DDBJ databases">
        <title>Draft genome sequence of Actinoplanes utahensis NRRL 12052.</title>
        <authorList>
            <person name="Velasco-Bucheli B."/>
            <person name="del Cerro C."/>
            <person name="Hormigo D."/>
            <person name="Garcia J.L."/>
            <person name="Acebal C."/>
            <person name="Arroyo M."/>
            <person name="de la Mata I."/>
        </authorList>
    </citation>
    <scope>NUCLEOTIDE SEQUENCE [LARGE SCALE GENOMIC DNA]</scope>
    <source>
        <strain evidence="2 3">NRRL 12052</strain>
    </source>
</reference>
<name>A0A0A6UAP6_ACTUT</name>
<organism evidence="2 3">
    <name type="scientific">Actinoplanes utahensis</name>
    <dbReference type="NCBI Taxonomy" id="1869"/>
    <lineage>
        <taxon>Bacteria</taxon>
        <taxon>Bacillati</taxon>
        <taxon>Actinomycetota</taxon>
        <taxon>Actinomycetes</taxon>
        <taxon>Micromonosporales</taxon>
        <taxon>Micromonosporaceae</taxon>
        <taxon>Actinoplanes</taxon>
    </lineage>
</organism>
<dbReference type="EMBL" id="JRTT01000133">
    <property type="protein sequence ID" value="KHD73115.1"/>
    <property type="molecule type" value="Genomic_DNA"/>
</dbReference>
<accession>A0A0A6UAP6</accession>
<feature type="transmembrane region" description="Helical" evidence="1">
    <location>
        <begin position="21"/>
        <end position="40"/>
    </location>
</feature>
<dbReference type="RefSeq" id="WP_043532531.1">
    <property type="nucleotide sequence ID" value="NZ_BAABKU010000011.1"/>
</dbReference>
<dbReference type="AlphaFoldDB" id="A0A0A6UAP6"/>
<keyword evidence="1" id="KW-1133">Transmembrane helix</keyword>
<dbReference type="OrthoDB" id="3405022at2"/>
<dbReference type="Proteomes" id="UP000054537">
    <property type="component" value="Unassembled WGS sequence"/>
</dbReference>
<dbReference type="NCBIfam" id="NF047839">
    <property type="entry name" value="PspM_Rv2743c"/>
    <property type="match status" value="1"/>
</dbReference>